<keyword evidence="3" id="KW-1185">Reference proteome</keyword>
<protein>
    <submittedName>
        <fullName evidence="2">Uncharacterized protein</fullName>
    </submittedName>
</protein>
<evidence type="ECO:0000313" key="3">
    <source>
        <dbReference type="Proteomes" id="UP001607303"/>
    </source>
</evidence>
<feature type="compositionally biased region" description="Basic and acidic residues" evidence="1">
    <location>
        <begin position="190"/>
        <end position="200"/>
    </location>
</feature>
<evidence type="ECO:0000256" key="1">
    <source>
        <dbReference type="SAM" id="MobiDB-lite"/>
    </source>
</evidence>
<reference evidence="2 3" key="1">
    <citation type="journal article" date="2024" name="Ann. Entomol. Soc. Am.">
        <title>Genomic analyses of the southern and eastern yellowjacket wasps (Hymenoptera: Vespidae) reveal evolutionary signatures of social life.</title>
        <authorList>
            <person name="Catto M.A."/>
            <person name="Caine P.B."/>
            <person name="Orr S.E."/>
            <person name="Hunt B.G."/>
            <person name="Goodisman M.A.D."/>
        </authorList>
    </citation>
    <scope>NUCLEOTIDE SEQUENCE [LARGE SCALE GENOMIC DNA]</scope>
    <source>
        <strain evidence="2">232</strain>
        <tissue evidence="2">Head and thorax</tissue>
    </source>
</reference>
<feature type="region of interest" description="Disordered" evidence="1">
    <location>
        <begin position="177"/>
        <end position="200"/>
    </location>
</feature>
<feature type="compositionally biased region" description="Polar residues" evidence="1">
    <location>
        <begin position="177"/>
        <end position="186"/>
    </location>
</feature>
<dbReference type="Proteomes" id="UP001607303">
    <property type="component" value="Unassembled WGS sequence"/>
</dbReference>
<sequence>MLSEPCCLGQLSLRNSAVHWNTPPFVDSAPSSSFSSPYSQRLNALDSSVKLYSKVIIYKEAFNTKGSFETVIIISMIVPWTIGQRMIHVTFLFPLRFKIRPQEKTRNFFSRPVGVEARRWQDEVRAIEKSKIHPIREEYIGTVSLWWVTKGSFQSPRTRWGCYRGFRGPRSNLRTTLQEAESSPVGSQREVGKGLEEGGRGQDVMPPLGAALMGIWASEAYSFYPVSASRFLSILFHNTLGDVYVLQDARKIRSRLHSDIRRFMMRRIREASCVTLTLLRICQTPRIADRRKLLEVVSIGEPPEIYIDDVVENNSLLEREKEVIANWRKEERK</sequence>
<name>A0ABD2D1B1_VESMC</name>
<dbReference type="EMBL" id="JAYRBN010000007">
    <property type="protein sequence ID" value="KAL2751183.1"/>
    <property type="molecule type" value="Genomic_DNA"/>
</dbReference>
<gene>
    <name evidence="2" type="ORF">V1477_000341</name>
</gene>
<dbReference type="AlphaFoldDB" id="A0ABD2D1B1"/>
<evidence type="ECO:0000313" key="2">
    <source>
        <dbReference type="EMBL" id="KAL2751183.1"/>
    </source>
</evidence>
<proteinExistence type="predicted"/>
<comment type="caution">
    <text evidence="2">The sequence shown here is derived from an EMBL/GenBank/DDBJ whole genome shotgun (WGS) entry which is preliminary data.</text>
</comment>
<accession>A0ABD2D1B1</accession>
<organism evidence="2 3">
    <name type="scientific">Vespula maculifrons</name>
    <name type="common">Eastern yellow jacket</name>
    <name type="synonym">Wasp</name>
    <dbReference type="NCBI Taxonomy" id="7453"/>
    <lineage>
        <taxon>Eukaryota</taxon>
        <taxon>Metazoa</taxon>
        <taxon>Ecdysozoa</taxon>
        <taxon>Arthropoda</taxon>
        <taxon>Hexapoda</taxon>
        <taxon>Insecta</taxon>
        <taxon>Pterygota</taxon>
        <taxon>Neoptera</taxon>
        <taxon>Endopterygota</taxon>
        <taxon>Hymenoptera</taxon>
        <taxon>Apocrita</taxon>
        <taxon>Aculeata</taxon>
        <taxon>Vespoidea</taxon>
        <taxon>Vespidae</taxon>
        <taxon>Vespinae</taxon>
        <taxon>Vespula</taxon>
    </lineage>
</organism>